<feature type="region of interest" description="Disordered" evidence="9">
    <location>
        <begin position="297"/>
        <end position="317"/>
    </location>
</feature>
<comment type="catalytic activity">
    <reaction evidence="8">
        <text>L-seryl-[protein] + ATP = O-phospho-L-seryl-[protein] + ADP + H(+)</text>
        <dbReference type="Rhea" id="RHEA:17989"/>
        <dbReference type="Rhea" id="RHEA-COMP:9863"/>
        <dbReference type="Rhea" id="RHEA-COMP:11604"/>
        <dbReference type="ChEBI" id="CHEBI:15378"/>
        <dbReference type="ChEBI" id="CHEBI:29999"/>
        <dbReference type="ChEBI" id="CHEBI:30616"/>
        <dbReference type="ChEBI" id="CHEBI:83421"/>
        <dbReference type="ChEBI" id="CHEBI:456216"/>
        <dbReference type="EC" id="2.7.11.1"/>
    </reaction>
</comment>
<protein>
    <recommendedName>
        <fullName evidence="1">non-specific serine/threonine protein kinase</fullName>
        <ecNumber evidence="1">2.7.11.1</ecNumber>
    </recommendedName>
</protein>
<sequence>MFLEVSEDSQRQRSAGRAVERVVVAVKAEKVIARTALAWALTHVVDPGDCITLLAVFSSSKSSKRFWNIPWLTGDCSSSHRQRFPDRICEISESCSQMVLQFHNQPEVRVRIKVVSGMPGDAVAAEARRCDANWVVLDKTLKQEVIHCVEELCCNVVVMKGSQAKVLKLNLGCSDDNRPPYLSACSSPDMDMGMFYGHGMKHSTPVSSPEEPISLYTRTTREGSLSSIDTISSPFLVCEQNPLFEGPRKVDHTPPYDQKDFNGLLAAVNSDGKKILTQSMNQTSTNGCKSVLCVPRDQKVDDKPPRPNSYRNARKVRSQTSRTLLDNFLQYDKDTRAGRTTINQSPRRDYIANSSIRDAVSLGRTSSVPPPLCSLCQNMAPAFGKPPRQFSYEDLEEATDGFSDSNCLAEGGFGKVYQGTLRDGLFVAVKLLKTRGSQADTDFCSEVRVLSCAQHRNLVLLIGFCIDGNKRILVYEYICNRSLDYQLHGNKRNPLDCHSRLKIAIGTARGLRYLHEDCRVGCIVHRDMRPNNILLTHDFEPLVADFGLARWYSDRNCNIEESVIGTSGYLAPEYVYGGKITEKVDVYAFGVVLLELMTGQRISELQLYKERQFISERWHTHDAFEPSHIIANIHHLLDPCLVHQEHDHFIQNMGHAASLCLQRDPESRPPMSKVLKLLEGGDLVVPIVLDLNSVGSRSGHLHGLSSYTPPEARGGHSRRLSH</sequence>
<evidence type="ECO:0000313" key="12">
    <source>
        <dbReference type="Proteomes" id="UP000593562"/>
    </source>
</evidence>
<evidence type="ECO:0000256" key="7">
    <source>
        <dbReference type="ARBA" id="ARBA00047899"/>
    </source>
</evidence>
<feature type="domain" description="Protein kinase" evidence="10">
    <location>
        <begin position="402"/>
        <end position="688"/>
    </location>
</feature>
<dbReference type="Proteomes" id="UP000593562">
    <property type="component" value="Unassembled WGS sequence"/>
</dbReference>
<dbReference type="InterPro" id="IPR011009">
    <property type="entry name" value="Kinase-like_dom_sf"/>
</dbReference>
<dbReference type="EC" id="2.7.11.1" evidence="1"/>
<dbReference type="Pfam" id="PF07714">
    <property type="entry name" value="PK_Tyr_Ser-Thr"/>
    <property type="match status" value="1"/>
</dbReference>
<dbReference type="InterPro" id="IPR008266">
    <property type="entry name" value="Tyr_kinase_AS"/>
</dbReference>
<dbReference type="FunFam" id="1.10.510.10:FF:001023">
    <property type="entry name" value="Os07g0541700 protein"/>
    <property type="match status" value="1"/>
</dbReference>
<dbReference type="Gene3D" id="1.10.510.10">
    <property type="entry name" value="Transferase(Phosphotransferase) domain 1"/>
    <property type="match status" value="1"/>
</dbReference>
<proteinExistence type="predicted"/>
<organism evidence="11 12">
    <name type="scientific">Tripterygium wilfordii</name>
    <name type="common">Thunder God vine</name>
    <dbReference type="NCBI Taxonomy" id="458696"/>
    <lineage>
        <taxon>Eukaryota</taxon>
        <taxon>Viridiplantae</taxon>
        <taxon>Streptophyta</taxon>
        <taxon>Embryophyta</taxon>
        <taxon>Tracheophyta</taxon>
        <taxon>Spermatophyta</taxon>
        <taxon>Magnoliopsida</taxon>
        <taxon>eudicotyledons</taxon>
        <taxon>Gunneridae</taxon>
        <taxon>Pentapetalae</taxon>
        <taxon>rosids</taxon>
        <taxon>fabids</taxon>
        <taxon>Celastrales</taxon>
        <taxon>Celastraceae</taxon>
        <taxon>Tripterygium</taxon>
    </lineage>
</organism>
<evidence type="ECO:0000256" key="9">
    <source>
        <dbReference type="SAM" id="MobiDB-lite"/>
    </source>
</evidence>
<dbReference type="PROSITE" id="PS50011">
    <property type="entry name" value="PROTEIN_KINASE_DOM"/>
    <property type="match status" value="1"/>
</dbReference>
<keyword evidence="6" id="KW-0067">ATP-binding</keyword>
<dbReference type="PANTHER" id="PTHR47989">
    <property type="entry name" value="OS01G0750732 PROTEIN"/>
    <property type="match status" value="1"/>
</dbReference>
<name>A0A7J7CZD4_TRIWF</name>
<evidence type="ECO:0000256" key="8">
    <source>
        <dbReference type="ARBA" id="ARBA00048679"/>
    </source>
</evidence>
<dbReference type="Gene3D" id="3.40.50.620">
    <property type="entry name" value="HUPs"/>
    <property type="match status" value="1"/>
</dbReference>
<dbReference type="InterPro" id="IPR000719">
    <property type="entry name" value="Prot_kinase_dom"/>
</dbReference>
<gene>
    <name evidence="11" type="ORF">HS088_TW12G00625</name>
</gene>
<evidence type="ECO:0000256" key="3">
    <source>
        <dbReference type="ARBA" id="ARBA00022679"/>
    </source>
</evidence>
<dbReference type="GO" id="GO:0005524">
    <property type="term" value="F:ATP binding"/>
    <property type="evidence" value="ECO:0007669"/>
    <property type="project" value="UniProtKB-KW"/>
</dbReference>
<dbReference type="SUPFAM" id="SSF56112">
    <property type="entry name" value="Protein kinase-like (PK-like)"/>
    <property type="match status" value="1"/>
</dbReference>
<keyword evidence="4" id="KW-0547">Nucleotide-binding</keyword>
<dbReference type="EMBL" id="JAAARO010000012">
    <property type="protein sequence ID" value="KAF5739420.1"/>
    <property type="molecule type" value="Genomic_DNA"/>
</dbReference>
<keyword evidence="2" id="KW-0723">Serine/threonine-protein kinase</keyword>
<dbReference type="InParanoid" id="A0A7J7CZD4"/>
<comment type="caution">
    <text evidence="11">The sequence shown here is derived from an EMBL/GenBank/DDBJ whole genome shotgun (WGS) entry which is preliminary data.</text>
</comment>
<dbReference type="Gene3D" id="3.30.200.20">
    <property type="entry name" value="Phosphorylase Kinase, domain 1"/>
    <property type="match status" value="1"/>
</dbReference>
<dbReference type="PROSITE" id="PS00109">
    <property type="entry name" value="PROTEIN_KINASE_TYR"/>
    <property type="match status" value="1"/>
</dbReference>
<dbReference type="InterPro" id="IPR001245">
    <property type="entry name" value="Ser-Thr/Tyr_kinase_cat_dom"/>
</dbReference>
<dbReference type="OrthoDB" id="757296at2759"/>
<feature type="region of interest" description="Disordered" evidence="9">
    <location>
        <begin position="697"/>
        <end position="722"/>
    </location>
</feature>
<evidence type="ECO:0000256" key="5">
    <source>
        <dbReference type="ARBA" id="ARBA00022777"/>
    </source>
</evidence>
<evidence type="ECO:0000259" key="10">
    <source>
        <dbReference type="PROSITE" id="PS50011"/>
    </source>
</evidence>
<keyword evidence="5 11" id="KW-0418">Kinase</keyword>
<keyword evidence="12" id="KW-1185">Reference proteome</keyword>
<reference evidence="11 12" key="1">
    <citation type="journal article" date="2020" name="Nat. Commun.">
        <title>Genome of Tripterygium wilfordii and identification of cytochrome P450 involved in triptolide biosynthesis.</title>
        <authorList>
            <person name="Tu L."/>
            <person name="Su P."/>
            <person name="Zhang Z."/>
            <person name="Gao L."/>
            <person name="Wang J."/>
            <person name="Hu T."/>
            <person name="Zhou J."/>
            <person name="Zhang Y."/>
            <person name="Zhao Y."/>
            <person name="Liu Y."/>
            <person name="Song Y."/>
            <person name="Tong Y."/>
            <person name="Lu Y."/>
            <person name="Yang J."/>
            <person name="Xu C."/>
            <person name="Jia M."/>
            <person name="Peters R.J."/>
            <person name="Huang L."/>
            <person name="Gao W."/>
        </authorList>
    </citation>
    <scope>NUCLEOTIDE SEQUENCE [LARGE SCALE GENOMIC DNA]</scope>
    <source>
        <strain evidence="12">cv. XIE 37</strain>
        <tissue evidence="11">Leaf</tissue>
    </source>
</reference>
<keyword evidence="3" id="KW-0808">Transferase</keyword>
<evidence type="ECO:0000313" key="11">
    <source>
        <dbReference type="EMBL" id="KAF5739420.1"/>
    </source>
</evidence>
<dbReference type="PANTHER" id="PTHR47989:SF14">
    <property type="entry name" value="INACTIVE PROTEIN KINASE SELMODRAFT_444075"/>
    <property type="match status" value="1"/>
</dbReference>
<evidence type="ECO:0000256" key="1">
    <source>
        <dbReference type="ARBA" id="ARBA00012513"/>
    </source>
</evidence>
<dbReference type="InterPro" id="IPR014729">
    <property type="entry name" value="Rossmann-like_a/b/a_fold"/>
</dbReference>
<dbReference type="SUPFAM" id="SSF52402">
    <property type="entry name" value="Adenine nucleotide alpha hydrolases-like"/>
    <property type="match status" value="1"/>
</dbReference>
<accession>A0A7J7CZD4</accession>
<evidence type="ECO:0000256" key="6">
    <source>
        <dbReference type="ARBA" id="ARBA00022840"/>
    </source>
</evidence>
<comment type="catalytic activity">
    <reaction evidence="7">
        <text>L-threonyl-[protein] + ATP = O-phospho-L-threonyl-[protein] + ADP + H(+)</text>
        <dbReference type="Rhea" id="RHEA:46608"/>
        <dbReference type="Rhea" id="RHEA-COMP:11060"/>
        <dbReference type="Rhea" id="RHEA-COMP:11605"/>
        <dbReference type="ChEBI" id="CHEBI:15378"/>
        <dbReference type="ChEBI" id="CHEBI:30013"/>
        <dbReference type="ChEBI" id="CHEBI:30616"/>
        <dbReference type="ChEBI" id="CHEBI:61977"/>
        <dbReference type="ChEBI" id="CHEBI:456216"/>
        <dbReference type="EC" id="2.7.11.1"/>
    </reaction>
</comment>
<dbReference type="GO" id="GO:0004674">
    <property type="term" value="F:protein serine/threonine kinase activity"/>
    <property type="evidence" value="ECO:0007669"/>
    <property type="project" value="UniProtKB-KW"/>
</dbReference>
<dbReference type="AlphaFoldDB" id="A0A7J7CZD4"/>
<dbReference type="CDD" id="cd00293">
    <property type="entry name" value="USP-like"/>
    <property type="match status" value="1"/>
</dbReference>
<evidence type="ECO:0000256" key="4">
    <source>
        <dbReference type="ARBA" id="ARBA00022741"/>
    </source>
</evidence>
<dbReference type="FunFam" id="3.30.200.20:FF:000162">
    <property type="entry name" value="Adenine nucleotide alpha hydrolase-like domain kinase"/>
    <property type="match status" value="1"/>
</dbReference>
<evidence type="ECO:0000256" key="2">
    <source>
        <dbReference type="ARBA" id="ARBA00022527"/>
    </source>
</evidence>
<feature type="compositionally biased region" description="Low complexity" evidence="9">
    <location>
        <begin position="697"/>
        <end position="706"/>
    </location>
</feature>